<dbReference type="InterPro" id="IPR034122">
    <property type="entry name" value="Retropepsin-like_bacterial"/>
</dbReference>
<evidence type="ECO:0000313" key="1">
    <source>
        <dbReference type="EMBL" id="SKA99415.1"/>
    </source>
</evidence>
<keyword evidence="1" id="KW-0378">Hydrolase</keyword>
<dbReference type="CDD" id="cd05483">
    <property type="entry name" value="retropepsin_like_bacteria"/>
    <property type="match status" value="1"/>
</dbReference>
<name>A0A1T4YDT4_9BACT</name>
<dbReference type="GO" id="GO:0006508">
    <property type="term" value="P:proteolysis"/>
    <property type="evidence" value="ECO:0007669"/>
    <property type="project" value="UniProtKB-KW"/>
</dbReference>
<dbReference type="EMBL" id="FUYE01000009">
    <property type="protein sequence ID" value="SKA99415.1"/>
    <property type="molecule type" value="Genomic_DNA"/>
</dbReference>
<dbReference type="RefSeq" id="WP_078814113.1">
    <property type="nucleotide sequence ID" value="NZ_FUYE01000009.1"/>
</dbReference>
<dbReference type="SUPFAM" id="SSF50630">
    <property type="entry name" value="Acid proteases"/>
    <property type="match status" value="2"/>
</dbReference>
<dbReference type="Gene3D" id="2.40.70.10">
    <property type="entry name" value="Acid Proteases"/>
    <property type="match status" value="2"/>
</dbReference>
<keyword evidence="2" id="KW-1185">Reference proteome</keyword>
<reference evidence="2" key="1">
    <citation type="submission" date="2017-02" db="EMBL/GenBank/DDBJ databases">
        <authorList>
            <person name="Varghese N."/>
            <person name="Submissions S."/>
        </authorList>
    </citation>
    <scope>NUCLEOTIDE SEQUENCE [LARGE SCALE GENOMIC DNA]</scope>
    <source>
        <strain evidence="2">ATCC 700200</strain>
    </source>
</reference>
<dbReference type="STRING" id="48467.SAMN02745166_02934"/>
<sequence length="330" mass="36556">MRLLSALSLLFSPLLLTQCVEKADHRPVSAGTLAKLDTQVVSKAQFMEMLKHHGPRPTAPVTVPMDILARLPIVDVQIGPKGKVPMMLDTGASRTMIQASLAVKKKLPILNPTEMTVEMKGVVGSEQGRIGLLDPLTVGTWSVHDYPCFVRTYQSQMLYLADFPESLLGFDLAHENCTYLTLDYPRNRAVFGFGQNYTARPGARTSKTPFIVKKGVPFITVKSGGVSWEALVDSGSFNGIEINEEIAARLKLQNQGQKIEGLYLLSIGGTVTSSEANMRTVKLKDLNVFSGTYRDAEVDISPGIPRIGSFFLKDYRVTFDFKRKLLWLEW</sequence>
<protein>
    <submittedName>
        <fullName evidence="1">Aspartyl protease</fullName>
    </submittedName>
</protein>
<dbReference type="InterPro" id="IPR001969">
    <property type="entry name" value="Aspartic_peptidase_AS"/>
</dbReference>
<dbReference type="GO" id="GO:0004190">
    <property type="term" value="F:aspartic-type endopeptidase activity"/>
    <property type="evidence" value="ECO:0007669"/>
    <property type="project" value="InterPro"/>
</dbReference>
<dbReference type="AlphaFoldDB" id="A0A1T4YDT4"/>
<proteinExistence type="predicted"/>
<evidence type="ECO:0000313" key="2">
    <source>
        <dbReference type="Proteomes" id="UP000190774"/>
    </source>
</evidence>
<dbReference type="InterPro" id="IPR021109">
    <property type="entry name" value="Peptidase_aspartic_dom_sf"/>
</dbReference>
<accession>A0A1T4YDT4</accession>
<keyword evidence="1" id="KW-0645">Protease</keyword>
<dbReference type="PROSITE" id="PS00141">
    <property type="entry name" value="ASP_PROTEASE"/>
    <property type="match status" value="1"/>
</dbReference>
<dbReference type="Proteomes" id="UP000190774">
    <property type="component" value="Unassembled WGS sequence"/>
</dbReference>
<organism evidence="1 2">
    <name type="scientific">Prosthecobacter debontii</name>
    <dbReference type="NCBI Taxonomy" id="48467"/>
    <lineage>
        <taxon>Bacteria</taxon>
        <taxon>Pseudomonadati</taxon>
        <taxon>Verrucomicrobiota</taxon>
        <taxon>Verrucomicrobiia</taxon>
        <taxon>Verrucomicrobiales</taxon>
        <taxon>Verrucomicrobiaceae</taxon>
        <taxon>Prosthecobacter</taxon>
    </lineage>
</organism>
<gene>
    <name evidence="1" type="ORF">SAMN02745166_02934</name>
</gene>
<dbReference type="OrthoDB" id="189502at2"/>
<dbReference type="Pfam" id="PF13650">
    <property type="entry name" value="Asp_protease_2"/>
    <property type="match status" value="1"/>
</dbReference>